<dbReference type="Pfam" id="PF04548">
    <property type="entry name" value="AIG1"/>
    <property type="match status" value="1"/>
</dbReference>
<organism evidence="3 4">
    <name type="scientific">Agrocybe chaxingu</name>
    <dbReference type="NCBI Taxonomy" id="84603"/>
    <lineage>
        <taxon>Eukaryota</taxon>
        <taxon>Fungi</taxon>
        <taxon>Dikarya</taxon>
        <taxon>Basidiomycota</taxon>
        <taxon>Agaricomycotina</taxon>
        <taxon>Agaricomycetes</taxon>
        <taxon>Agaricomycetidae</taxon>
        <taxon>Agaricales</taxon>
        <taxon>Agaricineae</taxon>
        <taxon>Strophariaceae</taxon>
        <taxon>Agrocybe</taxon>
    </lineage>
</organism>
<sequence>MSPDAMRWLRGTNISDNVLKEGKETDIVIPVMGPTGAGKSTFINVVLGKDQLQVGHSVNSSTIQIAPVVIDLTSCFSDLAGSRLILVDTPGFDDTFVDDVEILKRIANWLAASYRKNMPIGGVLYLHDISLKRFTGTARRNLEMFRRLCGQDALPKVIFVTTSWNLDTLESRERREAQMKSAHWKFMMDEGADVHRFDGTYESAWEIVKVFLQRAADTRPSAHLTRKIVPLQIQHELVDLRLGIPETDAGKVLLSTLEEALEAHKVVPALETAAAAGDLKAKQKLDELRARICDLEGQIQALKLSLPQRIFKWLRISRQ</sequence>
<evidence type="ECO:0000313" key="4">
    <source>
        <dbReference type="Proteomes" id="UP001148786"/>
    </source>
</evidence>
<keyword evidence="1" id="KW-0547">Nucleotide-binding</keyword>
<accession>A0A9W8TFL4</accession>
<dbReference type="AlphaFoldDB" id="A0A9W8TFL4"/>
<keyword evidence="4" id="KW-1185">Reference proteome</keyword>
<gene>
    <name evidence="3" type="ORF">NLJ89_g1189</name>
</gene>
<comment type="caution">
    <text evidence="3">The sequence shown here is derived from an EMBL/GenBank/DDBJ whole genome shotgun (WGS) entry which is preliminary data.</text>
</comment>
<proteinExistence type="predicted"/>
<feature type="domain" description="AIG1-type G" evidence="2">
    <location>
        <begin position="31"/>
        <end position="163"/>
    </location>
</feature>
<dbReference type="CDD" id="cd00882">
    <property type="entry name" value="Ras_like_GTPase"/>
    <property type="match status" value="1"/>
</dbReference>
<dbReference type="EMBL" id="JANKHO010000058">
    <property type="protein sequence ID" value="KAJ3516327.1"/>
    <property type="molecule type" value="Genomic_DNA"/>
</dbReference>
<dbReference type="SUPFAM" id="SSF52540">
    <property type="entry name" value="P-loop containing nucleoside triphosphate hydrolases"/>
    <property type="match status" value="1"/>
</dbReference>
<dbReference type="GO" id="GO:0005525">
    <property type="term" value="F:GTP binding"/>
    <property type="evidence" value="ECO:0007669"/>
    <property type="project" value="InterPro"/>
</dbReference>
<dbReference type="OrthoDB" id="8954335at2759"/>
<evidence type="ECO:0000256" key="1">
    <source>
        <dbReference type="ARBA" id="ARBA00022741"/>
    </source>
</evidence>
<name>A0A9W8TFL4_9AGAR</name>
<dbReference type="InterPro" id="IPR027417">
    <property type="entry name" value="P-loop_NTPase"/>
</dbReference>
<dbReference type="InterPro" id="IPR006703">
    <property type="entry name" value="G_AIG1"/>
</dbReference>
<evidence type="ECO:0000259" key="2">
    <source>
        <dbReference type="Pfam" id="PF04548"/>
    </source>
</evidence>
<evidence type="ECO:0000313" key="3">
    <source>
        <dbReference type="EMBL" id="KAJ3516327.1"/>
    </source>
</evidence>
<protein>
    <recommendedName>
        <fullName evidence="2">AIG1-type G domain-containing protein</fullName>
    </recommendedName>
</protein>
<dbReference type="Proteomes" id="UP001148786">
    <property type="component" value="Unassembled WGS sequence"/>
</dbReference>
<reference evidence="3" key="1">
    <citation type="submission" date="2022-07" db="EMBL/GenBank/DDBJ databases">
        <title>Genome Sequence of Agrocybe chaxingu.</title>
        <authorList>
            <person name="Buettner E."/>
        </authorList>
    </citation>
    <scope>NUCLEOTIDE SEQUENCE</scope>
    <source>
        <strain evidence="3">MP-N11</strain>
    </source>
</reference>
<dbReference type="Gene3D" id="3.40.50.300">
    <property type="entry name" value="P-loop containing nucleotide triphosphate hydrolases"/>
    <property type="match status" value="1"/>
</dbReference>